<evidence type="ECO:0000256" key="5">
    <source>
        <dbReference type="ARBA" id="ARBA00023004"/>
    </source>
</evidence>
<evidence type="ECO:0000256" key="1">
    <source>
        <dbReference type="ARBA" id="ARBA00001954"/>
    </source>
</evidence>
<keyword evidence="5" id="KW-0408">Iron</keyword>
<evidence type="ECO:0000256" key="2">
    <source>
        <dbReference type="ARBA" id="ARBA00006787"/>
    </source>
</evidence>
<dbReference type="PANTHER" id="PTHR10543:SF111">
    <property type="entry name" value="CAROTENOID 9,10(9',10')-CLEAVAGE DIOXYGENASE 1-LIKE"/>
    <property type="match status" value="1"/>
</dbReference>
<organism evidence="6 7">
    <name type="scientific">Rhodamnia argentea</name>
    <dbReference type="NCBI Taxonomy" id="178133"/>
    <lineage>
        <taxon>Eukaryota</taxon>
        <taxon>Viridiplantae</taxon>
        <taxon>Streptophyta</taxon>
        <taxon>Embryophyta</taxon>
        <taxon>Tracheophyta</taxon>
        <taxon>Spermatophyta</taxon>
        <taxon>Magnoliopsida</taxon>
        <taxon>eudicotyledons</taxon>
        <taxon>Gunneridae</taxon>
        <taxon>Pentapetalae</taxon>
        <taxon>rosids</taxon>
        <taxon>malvids</taxon>
        <taxon>Myrtales</taxon>
        <taxon>Myrtaceae</taxon>
        <taxon>Myrtoideae</taxon>
        <taxon>Myrteae</taxon>
        <taxon>Australasian group</taxon>
        <taxon>Rhodamnia</taxon>
    </lineage>
</organism>
<evidence type="ECO:0000256" key="3">
    <source>
        <dbReference type="ARBA" id="ARBA00022723"/>
    </source>
</evidence>
<dbReference type="InterPro" id="IPR004294">
    <property type="entry name" value="Carotenoid_Oase"/>
</dbReference>
<name>A0ABM3H9W9_9MYRT</name>
<accession>A0ABM3H9W9</accession>
<sequence>MALSSHALHVTASLHKPSISQSRSFDRLKLSVPLDQKPLWKVRLPQKPWPEHVLEALKSTSRKMLEAFVDSVFRFVDQPLLPSQKNFAPVEEIGEAIVVACCEGDIPVNFPQGVLVRNGPNPLFGGLKSTESIFGRSSQTWVEGEGMLHAVYFEKGSGGNWLLSYKNRYVESDTFKLEKPQNKPSFLPALEGDSWAIMAAYLLNTLRYGAVNKYMSNTNVLEHAGKTYTVAENYVPQEVDIVTLEAGGDWNFGGEWDQPFTSHPKRAPESGELVTMGINAARPYYAVGVISADGKKLNHKADLEFDRSILSHEIGVTHKYNVIIDHPLVFDMKRLLNGGPLLKYDKEGYARIGVMPRYGDASSVRWFYVESSCTFHMFNSFEDGDEQVVVRGCRALTAVFPGPDWGTNKFDWFSRGFDFREPVAANANKHRGYLFTRAHEWRLNMETGEVQESNLTGTEFSVDFPFINADFTGLPNKYGYAQVINSKSSSECGMAKYGGLVKLYVGEPCPRLSDSEGGGDRDYSIKVEYHNFEKDSFCSGSIFVPKKDGVGEDSGWIVSWVHNEETDVSQVHVIDAQKFEGEPVAKITLPQRVPYGFHGTFVSTPN</sequence>
<reference evidence="7" key="1">
    <citation type="submission" date="2025-08" db="UniProtKB">
        <authorList>
            <consortium name="RefSeq"/>
        </authorList>
    </citation>
    <scope>IDENTIFICATION</scope>
    <source>
        <tissue evidence="7">Leaf</tissue>
    </source>
</reference>
<comment type="cofactor">
    <cofactor evidence="1">
        <name>Fe(2+)</name>
        <dbReference type="ChEBI" id="CHEBI:29033"/>
    </cofactor>
</comment>
<evidence type="ECO:0000313" key="7">
    <source>
        <dbReference type="RefSeq" id="XP_048133399.1"/>
    </source>
</evidence>
<keyword evidence="4" id="KW-0223">Dioxygenase</keyword>
<evidence type="ECO:0000313" key="6">
    <source>
        <dbReference type="Proteomes" id="UP000827889"/>
    </source>
</evidence>
<keyword evidence="4" id="KW-0560">Oxidoreductase</keyword>
<protein>
    <submittedName>
        <fullName evidence="7">Carotenoid 9,10(9',10')-cleavage dioxygenase 1-like isoform X1</fullName>
    </submittedName>
</protein>
<dbReference type="Proteomes" id="UP000827889">
    <property type="component" value="Chromosome 4"/>
</dbReference>
<gene>
    <name evidence="7" type="primary">LOC115741123</name>
</gene>
<keyword evidence="3" id="KW-0479">Metal-binding</keyword>
<dbReference type="PANTHER" id="PTHR10543">
    <property type="entry name" value="BETA-CAROTENE DIOXYGENASE"/>
    <property type="match status" value="1"/>
</dbReference>
<dbReference type="GeneID" id="115741123"/>
<dbReference type="Pfam" id="PF03055">
    <property type="entry name" value="RPE65"/>
    <property type="match status" value="1"/>
</dbReference>
<evidence type="ECO:0000256" key="4">
    <source>
        <dbReference type="ARBA" id="ARBA00022964"/>
    </source>
</evidence>
<dbReference type="RefSeq" id="XP_048133399.1">
    <property type="nucleotide sequence ID" value="XM_048277442.1"/>
</dbReference>
<keyword evidence="6" id="KW-1185">Reference proteome</keyword>
<comment type="similarity">
    <text evidence="2">Belongs to the carotenoid oxygenase family.</text>
</comment>
<proteinExistence type="inferred from homology"/>